<gene>
    <name evidence="8" type="ORF">US11_C0008G0015</name>
</gene>
<keyword evidence="4 7" id="KW-0812">Transmembrane</keyword>
<dbReference type="PANTHER" id="PTHR30589:SF0">
    <property type="entry name" value="PHOSPHATIDYLGLYCEROL--PROLIPOPROTEIN DIACYLGLYCERYL TRANSFERASE"/>
    <property type="match status" value="1"/>
</dbReference>
<feature type="transmembrane region" description="Helical" evidence="7">
    <location>
        <begin position="165"/>
        <end position="182"/>
    </location>
</feature>
<feature type="transmembrane region" description="Helical" evidence="7">
    <location>
        <begin position="87"/>
        <end position="107"/>
    </location>
</feature>
<accession>A0A0G0E3G9</accession>
<comment type="caution">
    <text evidence="8">The sequence shown here is derived from an EMBL/GenBank/DDBJ whole genome shotgun (WGS) entry which is preliminary data.</text>
</comment>
<dbReference type="AlphaFoldDB" id="A0A0G0E3G9"/>
<evidence type="ECO:0000313" key="8">
    <source>
        <dbReference type="EMBL" id="KKQ01458.1"/>
    </source>
</evidence>
<evidence type="ECO:0000313" key="9">
    <source>
        <dbReference type="Proteomes" id="UP000034344"/>
    </source>
</evidence>
<keyword evidence="6 7" id="KW-0472">Membrane</keyword>
<evidence type="ECO:0000256" key="5">
    <source>
        <dbReference type="ARBA" id="ARBA00022989"/>
    </source>
</evidence>
<keyword evidence="8" id="KW-0449">Lipoprotein</keyword>
<keyword evidence="2" id="KW-1003">Cell membrane</keyword>
<name>A0A0G0E3G9_9BACT</name>
<dbReference type="Proteomes" id="UP000034344">
    <property type="component" value="Unassembled WGS sequence"/>
</dbReference>
<comment type="similarity">
    <text evidence="1">Belongs to the Lgt family.</text>
</comment>
<dbReference type="GO" id="GO:0008961">
    <property type="term" value="F:phosphatidylglycerol-prolipoprotein diacylglyceryl transferase activity"/>
    <property type="evidence" value="ECO:0007669"/>
    <property type="project" value="InterPro"/>
</dbReference>
<feature type="transmembrane region" description="Helical" evidence="7">
    <location>
        <begin position="194"/>
        <end position="210"/>
    </location>
</feature>
<feature type="transmembrane region" description="Helical" evidence="7">
    <location>
        <begin position="44"/>
        <end position="67"/>
    </location>
</feature>
<organism evidence="8 9">
    <name type="scientific">Candidatus Roizmanbacteria bacterium GW2011_GWA2_36_23</name>
    <dbReference type="NCBI Taxonomy" id="1618480"/>
    <lineage>
        <taxon>Bacteria</taxon>
        <taxon>Candidatus Roizmaniibacteriota</taxon>
    </lineage>
</organism>
<protein>
    <submittedName>
        <fullName evidence="8">Prolipoprotein diacylglyceryl transferase</fullName>
    </submittedName>
</protein>
<feature type="transmembrane region" description="Helical" evidence="7">
    <location>
        <begin position="222"/>
        <end position="245"/>
    </location>
</feature>
<proteinExistence type="inferred from homology"/>
<feature type="transmembrane region" description="Helical" evidence="7">
    <location>
        <begin position="13"/>
        <end position="32"/>
    </location>
</feature>
<dbReference type="Pfam" id="PF01790">
    <property type="entry name" value="LGT"/>
    <property type="match status" value="1"/>
</dbReference>
<dbReference type="PANTHER" id="PTHR30589">
    <property type="entry name" value="PROLIPOPROTEIN DIACYLGLYCERYL TRANSFERASE"/>
    <property type="match status" value="1"/>
</dbReference>
<evidence type="ECO:0000256" key="3">
    <source>
        <dbReference type="ARBA" id="ARBA00022679"/>
    </source>
</evidence>
<feature type="transmembrane region" description="Helical" evidence="7">
    <location>
        <begin position="119"/>
        <end position="139"/>
    </location>
</feature>
<evidence type="ECO:0000256" key="6">
    <source>
        <dbReference type="ARBA" id="ARBA00023136"/>
    </source>
</evidence>
<sequence>MLPVLLDLKFIKIYTFGVFLLLSFFWGSFMLWKNIRLTSFKEDDIFDSLLISLFGALFFGRLVYVILHFKDFGFDLLKFLLINGYPGISIYGVLFGGFLTFYLISVIKKIGFTNIIDYAISPIFIALGFGKLGAFFSGVEIGEKTKFVVSIKYTGFDGFRHLTPLYESLLYFLAAFIAYKILFEIRKDRFKHGFSFIFFFWYFGLVNFLFDKIKVDKLYFFGYRFNSTVSLAILLTSSLYFLYYFKDLLLDKLSVCFRFIRTYGQKTYQRIYNRAKKKLGRRKEKNTPAN</sequence>
<dbReference type="STRING" id="1618480.US11_C0008G0015"/>
<evidence type="ECO:0000256" key="4">
    <source>
        <dbReference type="ARBA" id="ARBA00022692"/>
    </source>
</evidence>
<dbReference type="GO" id="GO:0005886">
    <property type="term" value="C:plasma membrane"/>
    <property type="evidence" value="ECO:0007669"/>
    <property type="project" value="InterPro"/>
</dbReference>
<evidence type="ECO:0000256" key="1">
    <source>
        <dbReference type="ARBA" id="ARBA00007150"/>
    </source>
</evidence>
<evidence type="ECO:0000256" key="2">
    <source>
        <dbReference type="ARBA" id="ARBA00022475"/>
    </source>
</evidence>
<reference evidence="8 9" key="1">
    <citation type="journal article" date="2015" name="Nature">
        <title>rRNA introns, odd ribosomes, and small enigmatic genomes across a large radiation of phyla.</title>
        <authorList>
            <person name="Brown C.T."/>
            <person name="Hug L.A."/>
            <person name="Thomas B.C."/>
            <person name="Sharon I."/>
            <person name="Castelle C.J."/>
            <person name="Singh A."/>
            <person name="Wilkins M.J."/>
            <person name="Williams K.H."/>
            <person name="Banfield J.F."/>
        </authorList>
    </citation>
    <scope>NUCLEOTIDE SEQUENCE [LARGE SCALE GENOMIC DNA]</scope>
</reference>
<keyword evidence="3 8" id="KW-0808">Transferase</keyword>
<dbReference type="EMBL" id="LBRS01000008">
    <property type="protein sequence ID" value="KKQ01458.1"/>
    <property type="molecule type" value="Genomic_DNA"/>
</dbReference>
<keyword evidence="5 7" id="KW-1133">Transmembrane helix</keyword>
<evidence type="ECO:0000256" key="7">
    <source>
        <dbReference type="SAM" id="Phobius"/>
    </source>
</evidence>
<dbReference type="GO" id="GO:0042158">
    <property type="term" value="P:lipoprotein biosynthetic process"/>
    <property type="evidence" value="ECO:0007669"/>
    <property type="project" value="InterPro"/>
</dbReference>
<dbReference type="InterPro" id="IPR001640">
    <property type="entry name" value="Lgt"/>
</dbReference>